<dbReference type="InterPro" id="IPR007593">
    <property type="entry name" value="CD225/Dispanin_fam"/>
</dbReference>
<sequence>MENRPPKPPSYLAIAIISTILCCLPAGIVSIVYATKVNDAYFNEDYEGAQRASNNAKTWAIVSIVVALAGLIIYIAIFGFAFFAALANS</sequence>
<reference evidence="6 7" key="1">
    <citation type="submission" date="2019-06" db="EMBL/GenBank/DDBJ databases">
        <title>Flavobacteriaceae Paucihalobacterium erythroidium CWB-1, complete genome.</title>
        <authorList>
            <person name="Wu S."/>
        </authorList>
    </citation>
    <scope>NUCLEOTIDE SEQUENCE [LARGE SCALE GENOMIC DNA]</scope>
    <source>
        <strain evidence="6 7">CWB-1</strain>
    </source>
</reference>
<keyword evidence="4 5" id="KW-0472">Membrane</keyword>
<evidence type="ECO:0000256" key="2">
    <source>
        <dbReference type="ARBA" id="ARBA00022692"/>
    </source>
</evidence>
<dbReference type="Proteomes" id="UP000317332">
    <property type="component" value="Unassembled WGS sequence"/>
</dbReference>
<comment type="caution">
    <text evidence="6">The sequence shown here is derived from an EMBL/GenBank/DDBJ whole genome shotgun (WGS) entry which is preliminary data.</text>
</comment>
<dbReference type="OrthoDB" id="9815705at2"/>
<accession>A0A506PHB8</accession>
<evidence type="ECO:0000256" key="3">
    <source>
        <dbReference type="ARBA" id="ARBA00022989"/>
    </source>
</evidence>
<keyword evidence="7" id="KW-1185">Reference proteome</keyword>
<evidence type="ECO:0000256" key="5">
    <source>
        <dbReference type="SAM" id="Phobius"/>
    </source>
</evidence>
<dbReference type="InterPro" id="IPR051423">
    <property type="entry name" value="CD225/Dispanin"/>
</dbReference>
<organism evidence="6 7">
    <name type="scientific">Paucihalobacter ruber</name>
    <dbReference type="NCBI Taxonomy" id="2567861"/>
    <lineage>
        <taxon>Bacteria</taxon>
        <taxon>Pseudomonadati</taxon>
        <taxon>Bacteroidota</taxon>
        <taxon>Flavobacteriia</taxon>
        <taxon>Flavobacteriales</taxon>
        <taxon>Flavobacteriaceae</taxon>
        <taxon>Paucihalobacter</taxon>
    </lineage>
</organism>
<dbReference type="EMBL" id="VHIQ01000006">
    <property type="protein sequence ID" value="TPV32482.1"/>
    <property type="molecule type" value="Genomic_DNA"/>
</dbReference>
<dbReference type="PANTHER" id="PTHR14948:SF44">
    <property type="entry name" value="PROLINE-RICH TRANSMEMBRANE PROTEIN 1-LIKE"/>
    <property type="match status" value="1"/>
</dbReference>
<name>A0A506PHB8_9FLAO</name>
<evidence type="ECO:0000256" key="4">
    <source>
        <dbReference type="ARBA" id="ARBA00023136"/>
    </source>
</evidence>
<protein>
    <submittedName>
        <fullName evidence="6">CD225/dispanin family protein</fullName>
    </submittedName>
</protein>
<dbReference type="AlphaFoldDB" id="A0A506PHB8"/>
<evidence type="ECO:0000256" key="1">
    <source>
        <dbReference type="ARBA" id="ARBA00004370"/>
    </source>
</evidence>
<feature type="transmembrane region" description="Helical" evidence="5">
    <location>
        <begin position="12"/>
        <end position="34"/>
    </location>
</feature>
<gene>
    <name evidence="6" type="ORF">FJ651_13045</name>
</gene>
<comment type="subcellular location">
    <subcellularLocation>
        <location evidence="1">Membrane</location>
    </subcellularLocation>
</comment>
<evidence type="ECO:0000313" key="7">
    <source>
        <dbReference type="Proteomes" id="UP000317332"/>
    </source>
</evidence>
<evidence type="ECO:0000313" key="6">
    <source>
        <dbReference type="EMBL" id="TPV32482.1"/>
    </source>
</evidence>
<keyword evidence="3 5" id="KW-1133">Transmembrane helix</keyword>
<keyword evidence="2 5" id="KW-0812">Transmembrane</keyword>
<proteinExistence type="predicted"/>
<dbReference type="PANTHER" id="PTHR14948">
    <property type="entry name" value="NG5"/>
    <property type="match status" value="1"/>
</dbReference>
<dbReference type="Pfam" id="PF04505">
    <property type="entry name" value="CD225"/>
    <property type="match status" value="1"/>
</dbReference>
<feature type="transmembrane region" description="Helical" evidence="5">
    <location>
        <begin position="59"/>
        <end position="87"/>
    </location>
</feature>
<dbReference type="RefSeq" id="WP_140990977.1">
    <property type="nucleotide sequence ID" value="NZ_VHIQ01000006.1"/>
</dbReference>
<dbReference type="GO" id="GO:0016020">
    <property type="term" value="C:membrane"/>
    <property type="evidence" value="ECO:0007669"/>
    <property type="project" value="UniProtKB-SubCell"/>
</dbReference>